<proteinExistence type="predicted"/>
<reference evidence="1" key="2">
    <citation type="journal article" date="2015" name="Fish Shellfish Immunol.">
        <title>Early steps in the European eel (Anguilla anguilla)-Vibrio vulnificus interaction in the gills: Role of the RtxA13 toxin.</title>
        <authorList>
            <person name="Callol A."/>
            <person name="Pajuelo D."/>
            <person name="Ebbesson L."/>
            <person name="Teles M."/>
            <person name="MacKenzie S."/>
            <person name="Amaro C."/>
        </authorList>
    </citation>
    <scope>NUCLEOTIDE SEQUENCE</scope>
</reference>
<sequence length="46" mass="5291">MWKQKQRITLRVCNLSYINSYSPALQISALEQSRGLFLCSVMDPSN</sequence>
<organism evidence="1">
    <name type="scientific">Anguilla anguilla</name>
    <name type="common">European freshwater eel</name>
    <name type="synonym">Muraena anguilla</name>
    <dbReference type="NCBI Taxonomy" id="7936"/>
    <lineage>
        <taxon>Eukaryota</taxon>
        <taxon>Metazoa</taxon>
        <taxon>Chordata</taxon>
        <taxon>Craniata</taxon>
        <taxon>Vertebrata</taxon>
        <taxon>Euteleostomi</taxon>
        <taxon>Actinopterygii</taxon>
        <taxon>Neopterygii</taxon>
        <taxon>Teleostei</taxon>
        <taxon>Anguilliformes</taxon>
        <taxon>Anguillidae</taxon>
        <taxon>Anguilla</taxon>
    </lineage>
</organism>
<dbReference type="EMBL" id="GBXM01107840">
    <property type="protein sequence ID" value="JAH00737.1"/>
    <property type="molecule type" value="Transcribed_RNA"/>
</dbReference>
<name>A0A0E9P8Z5_ANGAN</name>
<accession>A0A0E9P8Z5</accession>
<evidence type="ECO:0000313" key="1">
    <source>
        <dbReference type="EMBL" id="JAH00737.1"/>
    </source>
</evidence>
<dbReference type="AlphaFoldDB" id="A0A0E9P8Z5"/>
<protein>
    <submittedName>
        <fullName evidence="1">Uncharacterized protein</fullName>
    </submittedName>
</protein>
<reference evidence="1" key="1">
    <citation type="submission" date="2014-11" db="EMBL/GenBank/DDBJ databases">
        <authorList>
            <person name="Amaro Gonzalez C."/>
        </authorList>
    </citation>
    <scope>NUCLEOTIDE SEQUENCE</scope>
</reference>